<dbReference type="EMBL" id="JAOWLA010000008">
    <property type="protein sequence ID" value="MCV2865039.1"/>
    <property type="molecule type" value="Genomic_DNA"/>
</dbReference>
<evidence type="ECO:0000259" key="2">
    <source>
        <dbReference type="SMART" id="SM00867"/>
    </source>
</evidence>
<dbReference type="SMART" id="SM00867">
    <property type="entry name" value="YceI"/>
    <property type="match status" value="1"/>
</dbReference>
<feature type="domain" description="Lipid/polyisoprenoid-binding YceI-like" evidence="2">
    <location>
        <begin position="42"/>
        <end position="204"/>
    </location>
</feature>
<dbReference type="Pfam" id="PF04264">
    <property type="entry name" value="YceI"/>
    <property type="match status" value="1"/>
</dbReference>
<gene>
    <name evidence="3" type="ORF">OE647_09845</name>
</gene>
<evidence type="ECO:0000256" key="1">
    <source>
        <dbReference type="SAM" id="SignalP"/>
    </source>
</evidence>
<evidence type="ECO:0000313" key="3">
    <source>
        <dbReference type="EMBL" id="MCV2865039.1"/>
    </source>
</evidence>
<name>A0ABT2Z1M1_9RHOB</name>
<protein>
    <submittedName>
        <fullName evidence="3">YceI family protein</fullName>
    </submittedName>
</protein>
<dbReference type="Proteomes" id="UP001652503">
    <property type="component" value="Unassembled WGS sequence"/>
</dbReference>
<dbReference type="InterPro" id="IPR007372">
    <property type="entry name" value="Lipid/polyisoprenoid-bd_YceI"/>
</dbReference>
<accession>A0ABT2Z1M1</accession>
<dbReference type="Gene3D" id="2.40.128.110">
    <property type="entry name" value="Lipid/polyisoprenoid-binding, YceI-like"/>
    <property type="match status" value="1"/>
</dbReference>
<keyword evidence="1" id="KW-0732">Signal</keyword>
<dbReference type="PANTHER" id="PTHR34406:SF1">
    <property type="entry name" value="PROTEIN YCEI"/>
    <property type="match status" value="1"/>
</dbReference>
<evidence type="ECO:0000313" key="4">
    <source>
        <dbReference type="Proteomes" id="UP001652503"/>
    </source>
</evidence>
<dbReference type="InterPro" id="IPR036761">
    <property type="entry name" value="TTHA0802/YceI-like_sf"/>
</dbReference>
<feature type="signal peptide" evidence="1">
    <location>
        <begin position="1"/>
        <end position="38"/>
    </location>
</feature>
<organism evidence="3 4">
    <name type="scientific">Albidovulum sediminicola</name>
    <dbReference type="NCBI Taxonomy" id="2984331"/>
    <lineage>
        <taxon>Bacteria</taxon>
        <taxon>Pseudomonadati</taxon>
        <taxon>Pseudomonadota</taxon>
        <taxon>Alphaproteobacteria</taxon>
        <taxon>Rhodobacterales</taxon>
        <taxon>Paracoccaceae</taxon>
        <taxon>Albidovulum</taxon>
    </lineage>
</organism>
<dbReference type="PANTHER" id="PTHR34406">
    <property type="entry name" value="PROTEIN YCEI"/>
    <property type="match status" value="1"/>
</dbReference>
<proteinExistence type="predicted"/>
<dbReference type="RefSeq" id="WP_263721558.1">
    <property type="nucleotide sequence ID" value="NZ_JAOWLA010000008.1"/>
</dbReference>
<keyword evidence="4" id="KW-1185">Reference proteome</keyword>
<reference evidence="3 4" key="1">
    <citation type="submission" date="2022-10" db="EMBL/GenBank/DDBJ databases">
        <title>Defluviimonas sp. nov., isolated from ocean surface water.</title>
        <authorList>
            <person name="He W."/>
            <person name="Wang L."/>
            <person name="Zhang D.-F."/>
        </authorList>
    </citation>
    <scope>NUCLEOTIDE SEQUENCE [LARGE SCALE GENOMIC DNA]</scope>
    <source>
        <strain evidence="3 4">WL0075</strain>
    </source>
</reference>
<dbReference type="SUPFAM" id="SSF101874">
    <property type="entry name" value="YceI-like"/>
    <property type="match status" value="1"/>
</dbReference>
<sequence length="207" mass="21819">MAGRIHIIHRAPEPPRPGRSRCLAAVLILGLGSAPALAAPLDYRLDAEGSVVGFEVTMNEGLIRGTMPVAAAEITLDFENAANSHAEVVLDASGARANLPFATLAMKSGNVLDTAEFPTITFQGAQFRRDGDAASVTGTVTLRGQSRPMTLAAQIFRPQGTPAGYRDRLAVQLTGTLRRSDFGATGFADQVGDEVRLKILARLVLGP</sequence>
<feature type="chain" id="PRO_5047097423" evidence="1">
    <location>
        <begin position="39"/>
        <end position="207"/>
    </location>
</feature>
<comment type="caution">
    <text evidence="3">The sequence shown here is derived from an EMBL/GenBank/DDBJ whole genome shotgun (WGS) entry which is preliminary data.</text>
</comment>